<protein>
    <submittedName>
        <fullName evidence="3">M20/M25/M40 family metallo-hydrolase</fullName>
    </submittedName>
</protein>
<dbReference type="RefSeq" id="WP_302038701.1">
    <property type="nucleotide sequence ID" value="NZ_JAUKPO010000009.1"/>
</dbReference>
<gene>
    <name evidence="3" type="ORF">Q0590_16615</name>
</gene>
<evidence type="ECO:0000313" key="4">
    <source>
        <dbReference type="Proteomes" id="UP001168528"/>
    </source>
</evidence>
<dbReference type="EMBL" id="JAUKPO010000009">
    <property type="protein sequence ID" value="MDO1447896.1"/>
    <property type="molecule type" value="Genomic_DNA"/>
</dbReference>
<dbReference type="SUPFAM" id="SSF53187">
    <property type="entry name" value="Zn-dependent exopeptidases"/>
    <property type="match status" value="1"/>
</dbReference>
<evidence type="ECO:0000256" key="1">
    <source>
        <dbReference type="SAM" id="SignalP"/>
    </source>
</evidence>
<feature type="signal peptide" evidence="1">
    <location>
        <begin position="1"/>
        <end position="19"/>
    </location>
</feature>
<name>A0ABT8R882_9BACT</name>
<dbReference type="PANTHER" id="PTHR12147:SF26">
    <property type="entry name" value="PEPTIDASE M28 DOMAIN-CONTAINING PROTEIN"/>
    <property type="match status" value="1"/>
</dbReference>
<accession>A0ABT8R882</accession>
<feature type="chain" id="PRO_5046234321" evidence="1">
    <location>
        <begin position="20"/>
        <end position="435"/>
    </location>
</feature>
<evidence type="ECO:0000313" key="3">
    <source>
        <dbReference type="EMBL" id="MDO1447896.1"/>
    </source>
</evidence>
<comment type="caution">
    <text evidence="3">The sequence shown here is derived from an EMBL/GenBank/DDBJ whole genome shotgun (WGS) entry which is preliminary data.</text>
</comment>
<keyword evidence="4" id="KW-1185">Reference proteome</keyword>
<reference evidence="3" key="1">
    <citation type="submission" date="2023-07" db="EMBL/GenBank/DDBJ databases">
        <title>The genome sequence of Rhodocytophaga aerolata KACC 12507.</title>
        <authorList>
            <person name="Zhang X."/>
        </authorList>
    </citation>
    <scope>NUCLEOTIDE SEQUENCE</scope>
    <source>
        <strain evidence="3">KACC 12507</strain>
    </source>
</reference>
<proteinExistence type="predicted"/>
<dbReference type="InterPro" id="IPR045175">
    <property type="entry name" value="M28_fam"/>
</dbReference>
<dbReference type="Gene3D" id="3.40.630.10">
    <property type="entry name" value="Zn peptidases"/>
    <property type="match status" value="1"/>
</dbReference>
<dbReference type="PANTHER" id="PTHR12147">
    <property type="entry name" value="METALLOPEPTIDASE M28 FAMILY MEMBER"/>
    <property type="match status" value="1"/>
</dbReference>
<keyword evidence="1" id="KW-0732">Signal</keyword>
<organism evidence="3 4">
    <name type="scientific">Rhodocytophaga aerolata</name>
    <dbReference type="NCBI Taxonomy" id="455078"/>
    <lineage>
        <taxon>Bacteria</taxon>
        <taxon>Pseudomonadati</taxon>
        <taxon>Bacteroidota</taxon>
        <taxon>Cytophagia</taxon>
        <taxon>Cytophagales</taxon>
        <taxon>Rhodocytophagaceae</taxon>
        <taxon>Rhodocytophaga</taxon>
    </lineage>
</organism>
<dbReference type="Proteomes" id="UP001168528">
    <property type="component" value="Unassembled WGS sequence"/>
</dbReference>
<dbReference type="Pfam" id="PF04389">
    <property type="entry name" value="Peptidase_M28"/>
    <property type="match status" value="1"/>
</dbReference>
<sequence>MKKVYSLIFLLLFTGAAFAQKQGIEQAYVDRLIKTLSADDMQGRKTFEPSSEKAADFIAKEFKAIGLKTLPGLSGYKQTFTVNRIKPGTPEVKINDQAVDPGKVFIITDQPGLQWQKSGGAAIDVVSIGAQDSYSQKMGELMKAHKNTLVLINPAHQDIFTKYRNYFGKGNTSLASTAAEQGSLVVVLHETAEPASYQVKVTNQVQTSQISNVVGIIPGKKQKDEKVVFSAHYDHIGILKPVDGDSIANGADDDASGTTAVITLAKHFKKQKAPARSLIFVAFTAEEIGGYGSQYFSKQLDPEKVVAMFNIEMIGKPSKFGKNTAWITGYEKSDFGKILQKNLDGTQFTFHADPYPDQDLFYRSDNATLARLGVPAHSISTDEIDIDKRYHSVDDEYDSLDIANMTQVIRAIAQSASSIVAGKDTPSRVNAAALR</sequence>
<feature type="domain" description="Peptidase M28" evidence="2">
    <location>
        <begin position="212"/>
        <end position="414"/>
    </location>
</feature>
<dbReference type="InterPro" id="IPR007484">
    <property type="entry name" value="Peptidase_M28"/>
</dbReference>
<evidence type="ECO:0000259" key="2">
    <source>
        <dbReference type="Pfam" id="PF04389"/>
    </source>
</evidence>